<dbReference type="InterPro" id="IPR014004">
    <property type="entry name" value="Transpt-assoc_nodulatn_dom_bac"/>
</dbReference>
<reference evidence="4 5" key="1">
    <citation type="submission" date="2012-09" db="EMBL/GenBank/DDBJ databases">
        <title>Genome Sequence of alkane-degrading Bacterium Alcanivorax jadensis T9.</title>
        <authorList>
            <person name="Lai Q."/>
            <person name="Shao Z."/>
        </authorList>
    </citation>
    <scope>NUCLEOTIDE SEQUENCE [LARGE SCALE GENOMIC DNA]</scope>
    <source>
        <strain evidence="4 5">T9</strain>
    </source>
</reference>
<evidence type="ECO:0000256" key="2">
    <source>
        <dbReference type="SAM" id="SignalP"/>
    </source>
</evidence>
<protein>
    <submittedName>
        <fullName evidence="4">Lipoprotein</fullName>
    </submittedName>
</protein>
<evidence type="ECO:0000259" key="3">
    <source>
        <dbReference type="PROSITE" id="PS50914"/>
    </source>
</evidence>
<evidence type="ECO:0000256" key="1">
    <source>
        <dbReference type="ARBA" id="ARBA00022729"/>
    </source>
</evidence>
<feature type="chain" id="PRO_5045949835" evidence="2">
    <location>
        <begin position="26"/>
        <end position="195"/>
    </location>
</feature>
<feature type="domain" description="BON" evidence="3">
    <location>
        <begin position="50"/>
        <end position="119"/>
    </location>
</feature>
<dbReference type="InterPro" id="IPR051686">
    <property type="entry name" value="Lipoprotein_DolP"/>
</dbReference>
<dbReference type="PANTHER" id="PTHR34606">
    <property type="entry name" value="BON DOMAIN-CONTAINING PROTEIN"/>
    <property type="match status" value="1"/>
</dbReference>
<dbReference type="Proteomes" id="UP000029443">
    <property type="component" value="Unassembled WGS sequence"/>
</dbReference>
<dbReference type="PROSITE" id="PS51257">
    <property type="entry name" value="PROKAR_LIPOPROTEIN"/>
    <property type="match status" value="1"/>
</dbReference>
<dbReference type="PANTHER" id="PTHR34606:SF4">
    <property type="entry name" value="OUTER MEMBRANE LIPOPROTEIN DOLP"/>
    <property type="match status" value="1"/>
</dbReference>
<gene>
    <name evidence="4" type="ORF">T9A_02037</name>
</gene>
<dbReference type="Pfam" id="PF04972">
    <property type="entry name" value="BON"/>
    <property type="match status" value="2"/>
</dbReference>
<dbReference type="PROSITE" id="PS50914">
    <property type="entry name" value="BON"/>
    <property type="match status" value="2"/>
</dbReference>
<name>A0ABR4WBP3_9GAMM</name>
<dbReference type="SMART" id="SM00749">
    <property type="entry name" value="BON"/>
    <property type="match status" value="2"/>
</dbReference>
<keyword evidence="4" id="KW-0449">Lipoprotein</keyword>
<sequence length="195" mass="21339">MAARFTRLSSILTLFLMLVTSTGCVSLSKGMSDDPVDQNHGKRTFGAFVEDGNIERKVAVNLARASAELDESRIVTVSYNGNVLLAGQVASEDLKTQAGNIAEKVRHVRHVHNELQVVGSNSFLARTNDTWLTSKVKSRLLINGDAPGWRTKVVTENGVVYLMGLLTHAEATAVVEQVQKVYGVQKIVKIIEYID</sequence>
<dbReference type="Gene3D" id="3.30.1340.30">
    <property type="match status" value="1"/>
</dbReference>
<evidence type="ECO:0000313" key="5">
    <source>
        <dbReference type="Proteomes" id="UP000029443"/>
    </source>
</evidence>
<feature type="domain" description="BON" evidence="3">
    <location>
        <begin position="128"/>
        <end position="195"/>
    </location>
</feature>
<keyword evidence="1 2" id="KW-0732">Signal</keyword>
<evidence type="ECO:0000313" key="4">
    <source>
        <dbReference type="EMBL" id="KGD60839.1"/>
    </source>
</evidence>
<dbReference type="EMBL" id="ARXU01000007">
    <property type="protein sequence ID" value="KGD60839.1"/>
    <property type="molecule type" value="Genomic_DNA"/>
</dbReference>
<organism evidence="4 5">
    <name type="scientific">Alcanivorax jadensis T9</name>
    <dbReference type="NCBI Taxonomy" id="1177181"/>
    <lineage>
        <taxon>Bacteria</taxon>
        <taxon>Pseudomonadati</taxon>
        <taxon>Pseudomonadota</taxon>
        <taxon>Gammaproteobacteria</taxon>
        <taxon>Oceanospirillales</taxon>
        <taxon>Alcanivoracaceae</taxon>
        <taxon>Alcanivorax</taxon>
    </lineage>
</organism>
<dbReference type="InterPro" id="IPR007055">
    <property type="entry name" value="BON_dom"/>
</dbReference>
<dbReference type="RefSeq" id="WP_035248038.1">
    <property type="nucleotide sequence ID" value="NZ_ARXU01000007.1"/>
</dbReference>
<comment type="caution">
    <text evidence="4">The sequence shown here is derived from an EMBL/GenBank/DDBJ whole genome shotgun (WGS) entry which is preliminary data.</text>
</comment>
<feature type="signal peptide" evidence="2">
    <location>
        <begin position="1"/>
        <end position="25"/>
    </location>
</feature>
<keyword evidence="5" id="KW-1185">Reference proteome</keyword>
<accession>A0ABR4WBP3</accession>
<proteinExistence type="predicted"/>